<dbReference type="Proteomes" id="UP000029518">
    <property type="component" value="Chromosome"/>
</dbReference>
<dbReference type="EMBL" id="CP009285">
    <property type="protein sequence ID" value="AIQ61341.1"/>
    <property type="molecule type" value="Genomic_DNA"/>
</dbReference>
<keyword evidence="1" id="KW-1133">Transmembrane helix</keyword>
<accession>A0A089LII2</accession>
<proteinExistence type="predicted"/>
<feature type="transmembrane region" description="Helical" evidence="1">
    <location>
        <begin position="288"/>
        <end position="310"/>
    </location>
</feature>
<dbReference type="CDD" id="cd00761">
    <property type="entry name" value="Glyco_tranf_GTA_type"/>
    <property type="match status" value="1"/>
</dbReference>
<evidence type="ECO:0000313" key="4">
    <source>
        <dbReference type="Proteomes" id="UP000029518"/>
    </source>
</evidence>
<dbReference type="KEGG" id="pbd:PBOR_33880"/>
<protein>
    <recommendedName>
        <fullName evidence="2">Glycosyltransferase 2-like domain-containing protein</fullName>
    </recommendedName>
</protein>
<organism evidence="3 4">
    <name type="scientific">Paenibacillus borealis</name>
    <dbReference type="NCBI Taxonomy" id="160799"/>
    <lineage>
        <taxon>Bacteria</taxon>
        <taxon>Bacillati</taxon>
        <taxon>Bacillota</taxon>
        <taxon>Bacilli</taxon>
        <taxon>Bacillales</taxon>
        <taxon>Paenibacillaceae</taxon>
        <taxon>Paenibacillus</taxon>
    </lineage>
</organism>
<feature type="domain" description="Glycosyltransferase 2-like" evidence="2">
    <location>
        <begin position="51"/>
        <end position="221"/>
    </location>
</feature>
<feature type="transmembrane region" description="Helical" evidence="1">
    <location>
        <begin position="345"/>
        <end position="366"/>
    </location>
</feature>
<evidence type="ECO:0000313" key="3">
    <source>
        <dbReference type="EMBL" id="AIQ61341.1"/>
    </source>
</evidence>
<keyword evidence="1" id="KW-0472">Membrane</keyword>
<dbReference type="HOGENOM" id="CLU_038143_0_0_9"/>
<dbReference type="InterPro" id="IPR029044">
    <property type="entry name" value="Nucleotide-diphossugar_trans"/>
</dbReference>
<name>A0A089LII2_PAEBO</name>
<gene>
    <name evidence="3" type="ORF">PBOR_33880</name>
</gene>
<dbReference type="PANTHER" id="PTHR43646:SF3">
    <property type="entry name" value="SLR1566 PROTEIN"/>
    <property type="match status" value="1"/>
</dbReference>
<evidence type="ECO:0000259" key="2">
    <source>
        <dbReference type="Pfam" id="PF00535"/>
    </source>
</evidence>
<feature type="transmembrane region" description="Helical" evidence="1">
    <location>
        <begin position="316"/>
        <end position="333"/>
    </location>
</feature>
<dbReference type="Gene3D" id="3.90.550.10">
    <property type="entry name" value="Spore Coat Polysaccharide Biosynthesis Protein SpsA, Chain A"/>
    <property type="match status" value="1"/>
</dbReference>
<dbReference type="Pfam" id="PF00535">
    <property type="entry name" value="Glycos_transf_2"/>
    <property type="match status" value="1"/>
</dbReference>
<sequence>MTVFQIISGILLLQLLFALWNAAQLPKLGAGPGPGDSEVQPMAASKVRRLSVLIPARNEAGNIAECLSSVLACSTSGIEVEIRVLDDSSTDGTGAIAAAALGDRACVLRGRELPEGWLGKSHACAQLAEAAGGDWLLFLDADVRLQPRALQAALSAAEAQGGGMVTGFPRQVTGTWLERLVVPLMVFTVICHLPVPLVRSSRDPRFVAAHGGFILIRRDIYTRCGGHESIRGELVDDMALARAVKRAGEPVILADITDHASMRMYHNAREVWNGYRKNIYAGVGRSPVLLLAVLMMYLTLYILPVIAVLYYCISGLPSSAVMPAVAVLTGIAIKRISDAAGRQPVWFCLLLPASILCLSLIAMASWRGSRSRGGYEWKGRRYL</sequence>
<keyword evidence="4" id="KW-1185">Reference proteome</keyword>
<evidence type="ECO:0000256" key="1">
    <source>
        <dbReference type="SAM" id="Phobius"/>
    </source>
</evidence>
<dbReference type="InterPro" id="IPR001173">
    <property type="entry name" value="Glyco_trans_2-like"/>
</dbReference>
<keyword evidence="1" id="KW-0812">Transmembrane</keyword>
<dbReference type="SUPFAM" id="SSF53448">
    <property type="entry name" value="Nucleotide-diphospho-sugar transferases"/>
    <property type="match status" value="1"/>
</dbReference>
<reference evidence="3" key="1">
    <citation type="submission" date="2014-08" db="EMBL/GenBank/DDBJ databases">
        <title>Comparative genomics of the Paenibacillus odorifer group.</title>
        <authorList>
            <person name="den Bakker H.C."/>
            <person name="Tsai Y.-C.Y.-C."/>
            <person name="Martin N."/>
            <person name="Korlach J."/>
            <person name="Wiedmann M."/>
        </authorList>
    </citation>
    <scope>NUCLEOTIDE SEQUENCE [LARGE SCALE GENOMIC DNA]</scope>
    <source>
        <strain evidence="3">DSM 13188</strain>
    </source>
</reference>
<dbReference type="AlphaFoldDB" id="A0A089LII2"/>
<dbReference type="PANTHER" id="PTHR43646">
    <property type="entry name" value="GLYCOSYLTRANSFERASE"/>
    <property type="match status" value="1"/>
</dbReference>